<evidence type="ECO:0000259" key="1">
    <source>
        <dbReference type="PROSITE" id="PS50110"/>
    </source>
</evidence>
<dbReference type="Gene3D" id="3.40.50.2300">
    <property type="match status" value="1"/>
</dbReference>
<proteinExistence type="predicted"/>
<sequence length="44" mass="4793">FIMATAESKTENFIAVKKTGISNYIVKPFNAGTLKARIAAVFDD</sequence>
<dbReference type="AlphaFoldDB" id="X1BRK0"/>
<reference evidence="2" key="1">
    <citation type="journal article" date="2014" name="Front. Microbiol.">
        <title>High frequency of phylogenetically diverse reductive dehalogenase-homologous genes in deep subseafloor sedimentary metagenomes.</title>
        <authorList>
            <person name="Kawai M."/>
            <person name="Futagami T."/>
            <person name="Toyoda A."/>
            <person name="Takaki Y."/>
            <person name="Nishi S."/>
            <person name="Hori S."/>
            <person name="Arai W."/>
            <person name="Tsubouchi T."/>
            <person name="Morono Y."/>
            <person name="Uchiyama I."/>
            <person name="Ito T."/>
            <person name="Fujiyama A."/>
            <person name="Inagaki F."/>
            <person name="Takami H."/>
        </authorList>
    </citation>
    <scope>NUCLEOTIDE SEQUENCE</scope>
    <source>
        <strain evidence="2">Expedition CK06-06</strain>
    </source>
</reference>
<dbReference type="PROSITE" id="PS50110">
    <property type="entry name" value="RESPONSE_REGULATORY"/>
    <property type="match status" value="1"/>
</dbReference>
<dbReference type="GO" id="GO:0000160">
    <property type="term" value="P:phosphorelay signal transduction system"/>
    <property type="evidence" value="ECO:0007669"/>
    <property type="project" value="InterPro"/>
</dbReference>
<accession>X1BRK0</accession>
<dbReference type="InterPro" id="IPR011006">
    <property type="entry name" value="CheY-like_superfamily"/>
</dbReference>
<comment type="caution">
    <text evidence="2">The sequence shown here is derived from an EMBL/GenBank/DDBJ whole genome shotgun (WGS) entry which is preliminary data.</text>
</comment>
<feature type="domain" description="Response regulatory" evidence="1">
    <location>
        <begin position="1"/>
        <end position="42"/>
    </location>
</feature>
<gene>
    <name evidence="2" type="ORF">S01H4_43287</name>
</gene>
<dbReference type="EMBL" id="BART01023862">
    <property type="protein sequence ID" value="GAG97680.1"/>
    <property type="molecule type" value="Genomic_DNA"/>
</dbReference>
<organism evidence="2">
    <name type="scientific">marine sediment metagenome</name>
    <dbReference type="NCBI Taxonomy" id="412755"/>
    <lineage>
        <taxon>unclassified sequences</taxon>
        <taxon>metagenomes</taxon>
        <taxon>ecological metagenomes</taxon>
    </lineage>
</organism>
<dbReference type="InterPro" id="IPR001789">
    <property type="entry name" value="Sig_transdc_resp-reg_receiver"/>
</dbReference>
<name>X1BRK0_9ZZZZ</name>
<feature type="non-terminal residue" evidence="2">
    <location>
        <position position="1"/>
    </location>
</feature>
<protein>
    <recommendedName>
        <fullName evidence="1">Response regulatory domain-containing protein</fullName>
    </recommendedName>
</protein>
<evidence type="ECO:0000313" key="2">
    <source>
        <dbReference type="EMBL" id="GAG97680.1"/>
    </source>
</evidence>
<dbReference type="SUPFAM" id="SSF52172">
    <property type="entry name" value="CheY-like"/>
    <property type="match status" value="1"/>
</dbReference>